<dbReference type="AlphaFoldDB" id="A0A151UFU8"/>
<keyword evidence="2" id="KW-1185">Reference proteome</keyword>
<protein>
    <submittedName>
        <fullName evidence="1">Uncharacterized protein</fullName>
    </submittedName>
</protein>
<feature type="non-terminal residue" evidence="1">
    <location>
        <position position="1"/>
    </location>
</feature>
<organism evidence="1 2">
    <name type="scientific">Cajanus cajan</name>
    <name type="common">Pigeon pea</name>
    <name type="synonym">Cajanus indicus</name>
    <dbReference type="NCBI Taxonomy" id="3821"/>
    <lineage>
        <taxon>Eukaryota</taxon>
        <taxon>Viridiplantae</taxon>
        <taxon>Streptophyta</taxon>
        <taxon>Embryophyta</taxon>
        <taxon>Tracheophyta</taxon>
        <taxon>Spermatophyta</taxon>
        <taxon>Magnoliopsida</taxon>
        <taxon>eudicotyledons</taxon>
        <taxon>Gunneridae</taxon>
        <taxon>Pentapetalae</taxon>
        <taxon>rosids</taxon>
        <taxon>fabids</taxon>
        <taxon>Fabales</taxon>
        <taxon>Fabaceae</taxon>
        <taxon>Papilionoideae</taxon>
        <taxon>50 kb inversion clade</taxon>
        <taxon>NPAAA clade</taxon>
        <taxon>indigoferoid/millettioid clade</taxon>
        <taxon>Phaseoleae</taxon>
        <taxon>Cajanus</taxon>
    </lineage>
</organism>
<dbReference type="EMBL" id="AGCT01042929">
    <property type="protein sequence ID" value="KYP78131.1"/>
    <property type="molecule type" value="Genomic_DNA"/>
</dbReference>
<name>A0A151UFU8_CAJCA</name>
<proteinExistence type="predicted"/>
<dbReference type="Proteomes" id="UP000075243">
    <property type="component" value="Unassembled WGS sequence"/>
</dbReference>
<gene>
    <name evidence="1" type="ORF">KK1_049578</name>
</gene>
<sequence>RWFRHMQRSLEAPKWGVDNIVFSPGKWGRGRPKTLKNIIKKNPMVNNIPKNLIFNQA</sequence>
<evidence type="ECO:0000313" key="1">
    <source>
        <dbReference type="EMBL" id="KYP78131.1"/>
    </source>
</evidence>
<reference evidence="1" key="1">
    <citation type="journal article" date="2012" name="Nat. Biotechnol.">
        <title>Draft genome sequence of pigeonpea (Cajanus cajan), an orphan legume crop of resource-poor farmers.</title>
        <authorList>
            <person name="Varshney R.K."/>
            <person name="Chen W."/>
            <person name="Li Y."/>
            <person name="Bharti A.K."/>
            <person name="Saxena R.K."/>
            <person name="Schlueter J.A."/>
            <person name="Donoghue M.T."/>
            <person name="Azam S."/>
            <person name="Fan G."/>
            <person name="Whaley A.M."/>
            <person name="Farmer A.D."/>
            <person name="Sheridan J."/>
            <person name="Iwata A."/>
            <person name="Tuteja R."/>
            <person name="Penmetsa R.V."/>
            <person name="Wu W."/>
            <person name="Upadhyaya H.D."/>
            <person name="Yang S.P."/>
            <person name="Shah T."/>
            <person name="Saxena K.B."/>
            <person name="Michael T."/>
            <person name="McCombie W.R."/>
            <person name="Yang B."/>
            <person name="Zhang G."/>
            <person name="Yang H."/>
            <person name="Wang J."/>
            <person name="Spillane C."/>
            <person name="Cook D.R."/>
            <person name="May G.D."/>
            <person name="Xu X."/>
            <person name="Jackson S.A."/>
        </authorList>
    </citation>
    <scope>NUCLEOTIDE SEQUENCE [LARGE SCALE GENOMIC DNA]</scope>
</reference>
<evidence type="ECO:0000313" key="2">
    <source>
        <dbReference type="Proteomes" id="UP000075243"/>
    </source>
</evidence>
<comment type="caution">
    <text evidence="1">The sequence shown here is derived from an EMBL/GenBank/DDBJ whole genome shotgun (WGS) entry which is preliminary data.</text>
</comment>
<accession>A0A151UFU8</accession>
<dbReference type="Gramene" id="C.cajan_48530.t">
    <property type="protein sequence ID" value="C.cajan_48530.t.cds1"/>
    <property type="gene ID" value="C.cajan_48530"/>
</dbReference>